<evidence type="ECO:0000313" key="1">
    <source>
        <dbReference type="EMBL" id="SPH17749.1"/>
    </source>
</evidence>
<name>A0A2R8B573_9RHOB</name>
<keyword evidence="2" id="KW-1185">Reference proteome</keyword>
<protein>
    <recommendedName>
        <fullName evidence="3">Phytoene synthase</fullName>
    </recommendedName>
</protein>
<dbReference type="Gene3D" id="1.10.600.10">
    <property type="entry name" value="Farnesyl Diphosphate Synthase"/>
    <property type="match status" value="1"/>
</dbReference>
<dbReference type="AlphaFoldDB" id="A0A2R8B573"/>
<dbReference type="RefSeq" id="WP_108852155.1">
    <property type="nucleotide sequence ID" value="NZ_OMOQ01000001.1"/>
</dbReference>
<organism evidence="1 2">
    <name type="scientific">Albidovulum aquaemixtae</name>
    <dbReference type="NCBI Taxonomy" id="1542388"/>
    <lineage>
        <taxon>Bacteria</taxon>
        <taxon>Pseudomonadati</taxon>
        <taxon>Pseudomonadota</taxon>
        <taxon>Alphaproteobacteria</taxon>
        <taxon>Rhodobacterales</taxon>
        <taxon>Paracoccaceae</taxon>
        <taxon>Albidovulum</taxon>
    </lineage>
</organism>
<dbReference type="SUPFAM" id="SSF48576">
    <property type="entry name" value="Terpenoid synthases"/>
    <property type="match status" value="1"/>
</dbReference>
<proteinExistence type="predicted"/>
<dbReference type="Pfam" id="PF00494">
    <property type="entry name" value="SQS_PSY"/>
    <property type="match status" value="1"/>
</dbReference>
<gene>
    <name evidence="1" type="ORF">DEA8626_01276</name>
</gene>
<dbReference type="EMBL" id="OMOQ01000001">
    <property type="protein sequence ID" value="SPH17749.1"/>
    <property type="molecule type" value="Genomic_DNA"/>
</dbReference>
<dbReference type="InterPro" id="IPR008949">
    <property type="entry name" value="Isoprenoid_synthase_dom_sf"/>
</dbReference>
<accession>A0A2R8B573</accession>
<dbReference type="OrthoDB" id="9814909at2"/>
<evidence type="ECO:0000313" key="2">
    <source>
        <dbReference type="Proteomes" id="UP000244924"/>
    </source>
</evidence>
<dbReference type="InterPro" id="IPR002060">
    <property type="entry name" value="Squ/phyt_synthse"/>
</dbReference>
<dbReference type="Proteomes" id="UP000244924">
    <property type="component" value="Unassembled WGS sequence"/>
</dbReference>
<reference evidence="1 2" key="1">
    <citation type="submission" date="2018-03" db="EMBL/GenBank/DDBJ databases">
        <authorList>
            <person name="Keele B.F."/>
        </authorList>
    </citation>
    <scope>NUCLEOTIDE SEQUENCE [LARGE SCALE GENOMIC DNA]</scope>
    <source>
        <strain evidence="1 2">CECT 8626</strain>
    </source>
</reference>
<sequence length="256" mass="27345">MSARACAELVERGDPERFAATMAAPVAVRDALWPLYAANLEIARAPWASAEPMVAEMRLQWWIDAIRDLAAGSEPPGHPVAEALAPLMARDPGLAGLLTGLAEARRWDCWREPFEDRAAFDSYIDATSGNLMWAAARSLGATETAEPAIRDFAWGAGLAAYLRAAPELEARGRIPFTDGQPESLARLAEEGRARIARARTAGIPRAARPALWTGATAAAILARAARDPGLVAKAALGPSFFARRTALLVRALTGRI</sequence>
<evidence type="ECO:0008006" key="3">
    <source>
        <dbReference type="Google" id="ProtNLM"/>
    </source>
</evidence>